<evidence type="ECO:0000256" key="4">
    <source>
        <dbReference type="ARBA" id="ARBA00023274"/>
    </source>
</evidence>
<dbReference type="InterPro" id="IPR001021">
    <property type="entry name" value="Ribosomal_bL25_long"/>
</dbReference>
<dbReference type="InterPro" id="IPR020930">
    <property type="entry name" value="Ribosomal_uL5_bac-type"/>
</dbReference>
<dbReference type="Pfam" id="PF01386">
    <property type="entry name" value="Ribosomal_L25p"/>
    <property type="match status" value="1"/>
</dbReference>
<keyword evidence="1 5" id="KW-0699">rRNA-binding</keyword>
<evidence type="ECO:0000256" key="3">
    <source>
        <dbReference type="ARBA" id="ARBA00022980"/>
    </source>
</evidence>
<feature type="region of interest" description="Disordered" evidence="6">
    <location>
        <begin position="188"/>
        <end position="210"/>
    </location>
</feature>
<reference evidence="9" key="1">
    <citation type="journal article" date="2020" name="mSystems">
        <title>Genome- and Community-Level Interaction Insights into Carbon Utilization and Element Cycling Functions of Hydrothermarchaeota in Hydrothermal Sediment.</title>
        <authorList>
            <person name="Zhou Z."/>
            <person name="Liu Y."/>
            <person name="Xu W."/>
            <person name="Pan J."/>
            <person name="Luo Z.H."/>
            <person name="Li M."/>
        </authorList>
    </citation>
    <scope>NUCLEOTIDE SEQUENCE [LARGE SCALE GENOMIC DNA]</scope>
    <source>
        <strain evidence="9">SpSt-573</strain>
    </source>
</reference>
<evidence type="ECO:0000313" key="9">
    <source>
        <dbReference type="EMBL" id="HGS20580.1"/>
    </source>
</evidence>
<dbReference type="PANTHER" id="PTHR33284:SF1">
    <property type="entry name" value="RIBOSOMAL PROTEIN L25_GLN-TRNA SYNTHETASE, ANTI-CODON-BINDING DOMAIN-CONTAINING PROTEIN"/>
    <property type="match status" value="1"/>
</dbReference>
<dbReference type="GO" id="GO:0006412">
    <property type="term" value="P:translation"/>
    <property type="evidence" value="ECO:0007669"/>
    <property type="project" value="UniProtKB-UniRule"/>
</dbReference>
<comment type="function">
    <text evidence="5">This is one of the proteins that binds to the 5S RNA in the ribosome where it forms part of the central protuberance.</text>
</comment>
<evidence type="ECO:0000256" key="6">
    <source>
        <dbReference type="SAM" id="MobiDB-lite"/>
    </source>
</evidence>
<evidence type="ECO:0000256" key="5">
    <source>
        <dbReference type="HAMAP-Rule" id="MF_01334"/>
    </source>
</evidence>
<evidence type="ECO:0000259" key="8">
    <source>
        <dbReference type="Pfam" id="PF14693"/>
    </source>
</evidence>
<dbReference type="PANTHER" id="PTHR33284">
    <property type="entry name" value="RIBOSOMAL PROTEIN L25/GLN-TRNA SYNTHETASE, ANTI-CODON-BINDING DOMAIN-CONTAINING PROTEIN"/>
    <property type="match status" value="1"/>
</dbReference>
<proteinExistence type="inferred from homology"/>
<comment type="subunit">
    <text evidence="5">Part of the 50S ribosomal subunit; part of the 5S rRNA/L5/L18/L25 subcomplex. Contacts the 5S rRNA. Binds to the 5S rRNA independently of L5 and L18.</text>
</comment>
<dbReference type="EMBL" id="DSYK01000093">
    <property type="protein sequence ID" value="HGS20580.1"/>
    <property type="molecule type" value="Genomic_DNA"/>
</dbReference>
<gene>
    <name evidence="5" type="primary">rplY</name>
    <name evidence="5" type="synonym">ctc</name>
    <name evidence="9" type="ORF">ENT37_01785</name>
</gene>
<dbReference type="GO" id="GO:0022625">
    <property type="term" value="C:cytosolic large ribosomal subunit"/>
    <property type="evidence" value="ECO:0007669"/>
    <property type="project" value="TreeGrafter"/>
</dbReference>
<accession>A0A7C4PHZ7</accession>
<feature type="domain" description="Large ribosomal subunit protein bL25 beta" evidence="8">
    <location>
        <begin position="98"/>
        <end position="183"/>
    </location>
</feature>
<evidence type="ECO:0000259" key="7">
    <source>
        <dbReference type="Pfam" id="PF01386"/>
    </source>
</evidence>
<sequence>MERIVLEAKKRTDKRNAKALRREGLLPAVMYGRHYSSTPIVLNAHDASLKLAGLSASTIININLEGETHAVLVRERQRDYIKNSLLHVDFQVVSLTEKIRTLVGIHFDGVSTAVKDYNGVLVTNLNEVEVEALPQDLPERIHVDLSVLNQIGDQIQVKDLVVPSGVEILTDPDEVVVVVSATREEVEEMALPESAEPEVIERGKKVEEEE</sequence>
<dbReference type="InterPro" id="IPR020056">
    <property type="entry name" value="Rbsml_bL25/Gln-tRNA_synth_N"/>
</dbReference>
<dbReference type="SUPFAM" id="SSF50715">
    <property type="entry name" value="Ribosomal protein L25-like"/>
    <property type="match status" value="1"/>
</dbReference>
<dbReference type="HAMAP" id="MF_01334">
    <property type="entry name" value="Ribosomal_bL25_CTC"/>
    <property type="match status" value="1"/>
</dbReference>
<dbReference type="Gene3D" id="2.170.120.20">
    <property type="entry name" value="Ribosomal protein L25, beta domain"/>
    <property type="match status" value="1"/>
</dbReference>
<keyword evidence="2 5" id="KW-0694">RNA-binding</keyword>
<comment type="caution">
    <text evidence="9">The sequence shown here is derived from an EMBL/GenBank/DDBJ whole genome shotgun (WGS) entry which is preliminary data.</text>
</comment>
<dbReference type="GO" id="GO:0008097">
    <property type="term" value="F:5S rRNA binding"/>
    <property type="evidence" value="ECO:0007669"/>
    <property type="project" value="InterPro"/>
</dbReference>
<dbReference type="CDD" id="cd00495">
    <property type="entry name" value="Ribosomal_L25_TL5_CTC"/>
    <property type="match status" value="1"/>
</dbReference>
<organism evidence="9">
    <name type="scientific">Anaerolinea thermolimosa</name>
    <dbReference type="NCBI Taxonomy" id="229919"/>
    <lineage>
        <taxon>Bacteria</taxon>
        <taxon>Bacillati</taxon>
        <taxon>Chloroflexota</taxon>
        <taxon>Anaerolineae</taxon>
        <taxon>Anaerolineales</taxon>
        <taxon>Anaerolineaceae</taxon>
        <taxon>Anaerolinea</taxon>
    </lineage>
</organism>
<dbReference type="InterPro" id="IPR029751">
    <property type="entry name" value="Ribosomal_L25_dom"/>
</dbReference>
<feature type="domain" description="Large ribosomal subunit protein bL25 L25" evidence="7">
    <location>
        <begin position="6"/>
        <end position="90"/>
    </location>
</feature>
<feature type="compositionally biased region" description="Basic and acidic residues" evidence="6">
    <location>
        <begin position="199"/>
        <end position="210"/>
    </location>
</feature>
<dbReference type="NCBIfam" id="TIGR00731">
    <property type="entry name" value="bL25_bact_ctc"/>
    <property type="match status" value="1"/>
</dbReference>
<comment type="similarity">
    <text evidence="5">Belongs to the bacterial ribosomal protein bL25 family. CTC subfamily.</text>
</comment>
<dbReference type="Gene3D" id="2.40.240.10">
    <property type="entry name" value="Ribosomal Protein L25, Chain P"/>
    <property type="match status" value="1"/>
</dbReference>
<dbReference type="AlphaFoldDB" id="A0A7C4PHZ7"/>
<feature type="compositionally biased region" description="Acidic residues" evidence="6">
    <location>
        <begin position="188"/>
        <end position="198"/>
    </location>
</feature>
<dbReference type="InterPro" id="IPR020057">
    <property type="entry name" value="Ribosomal_bL25_b-dom"/>
</dbReference>
<protein>
    <recommendedName>
        <fullName evidence="5">Large ribosomal subunit protein bL25</fullName>
    </recommendedName>
    <alternativeName>
        <fullName evidence="5">General stress protein CTC</fullName>
    </alternativeName>
</protein>
<dbReference type="GO" id="GO:0003735">
    <property type="term" value="F:structural constituent of ribosome"/>
    <property type="evidence" value="ECO:0007669"/>
    <property type="project" value="InterPro"/>
</dbReference>
<evidence type="ECO:0000256" key="1">
    <source>
        <dbReference type="ARBA" id="ARBA00022730"/>
    </source>
</evidence>
<keyword evidence="4 5" id="KW-0687">Ribonucleoprotein</keyword>
<dbReference type="InterPro" id="IPR011035">
    <property type="entry name" value="Ribosomal_bL25/Gln-tRNA_synth"/>
</dbReference>
<dbReference type="InterPro" id="IPR037121">
    <property type="entry name" value="Ribosomal_bL25_C"/>
</dbReference>
<dbReference type="Pfam" id="PF14693">
    <property type="entry name" value="Ribosomal_TL5_C"/>
    <property type="match status" value="1"/>
</dbReference>
<keyword evidence="3 5" id="KW-0689">Ribosomal protein</keyword>
<name>A0A7C4PHZ7_9CHLR</name>
<evidence type="ECO:0000256" key="2">
    <source>
        <dbReference type="ARBA" id="ARBA00022884"/>
    </source>
</evidence>